<gene>
    <name evidence="2" type="ORF">CALMAC_LOCUS14922</name>
</gene>
<evidence type="ECO:0000313" key="2">
    <source>
        <dbReference type="EMBL" id="VEN55858.1"/>
    </source>
</evidence>
<dbReference type="GO" id="GO:0005524">
    <property type="term" value="F:ATP binding"/>
    <property type="evidence" value="ECO:0007669"/>
    <property type="project" value="InterPro"/>
</dbReference>
<dbReference type="OrthoDB" id="5186at2759"/>
<feature type="domain" description="ATPase dynein-related AAA" evidence="1">
    <location>
        <begin position="68"/>
        <end position="132"/>
    </location>
</feature>
<protein>
    <recommendedName>
        <fullName evidence="1">ATPase dynein-related AAA domain-containing protein</fullName>
    </recommendedName>
</protein>
<sequence>MLQKFNVHPSDNDKYSITEKISEFLKSRSQGQSNTSYVETSYQNQLLEDMVQSAKVADFCVIGTSGCGQETENIVLYQDMTSRDLLQQRTTLDNGDTVWQFSSLVIAALEGKIAVLDGINRIHPSTLTVLHSS</sequence>
<proteinExistence type="predicted"/>
<organism evidence="2 3">
    <name type="scientific">Callosobruchus maculatus</name>
    <name type="common">Southern cowpea weevil</name>
    <name type="synonym">Pulse bruchid</name>
    <dbReference type="NCBI Taxonomy" id="64391"/>
    <lineage>
        <taxon>Eukaryota</taxon>
        <taxon>Metazoa</taxon>
        <taxon>Ecdysozoa</taxon>
        <taxon>Arthropoda</taxon>
        <taxon>Hexapoda</taxon>
        <taxon>Insecta</taxon>
        <taxon>Pterygota</taxon>
        <taxon>Neoptera</taxon>
        <taxon>Endopterygota</taxon>
        <taxon>Coleoptera</taxon>
        <taxon>Polyphaga</taxon>
        <taxon>Cucujiformia</taxon>
        <taxon>Chrysomeloidea</taxon>
        <taxon>Chrysomelidae</taxon>
        <taxon>Bruchinae</taxon>
        <taxon>Bruchini</taxon>
        <taxon>Callosobruchus</taxon>
    </lineage>
</organism>
<dbReference type="Pfam" id="PF07728">
    <property type="entry name" value="AAA_5"/>
    <property type="match status" value="1"/>
</dbReference>
<dbReference type="Proteomes" id="UP000410492">
    <property type="component" value="Unassembled WGS sequence"/>
</dbReference>
<dbReference type="PANTHER" id="PTHR21610">
    <property type="entry name" value="VON WILLEBRAND FACTOR A DOMAIN-CONTAINING PROTEIN 8"/>
    <property type="match status" value="1"/>
</dbReference>
<evidence type="ECO:0000259" key="1">
    <source>
        <dbReference type="Pfam" id="PF07728"/>
    </source>
</evidence>
<dbReference type="InterPro" id="IPR039891">
    <property type="entry name" value="VWA8"/>
</dbReference>
<dbReference type="GO" id="GO:0016887">
    <property type="term" value="F:ATP hydrolysis activity"/>
    <property type="evidence" value="ECO:0007669"/>
    <property type="project" value="InterPro"/>
</dbReference>
<keyword evidence="3" id="KW-1185">Reference proteome</keyword>
<dbReference type="InterPro" id="IPR011704">
    <property type="entry name" value="ATPase_dyneun-rel_AAA"/>
</dbReference>
<reference evidence="2 3" key="1">
    <citation type="submission" date="2019-01" db="EMBL/GenBank/DDBJ databases">
        <authorList>
            <person name="Sayadi A."/>
        </authorList>
    </citation>
    <scope>NUCLEOTIDE SEQUENCE [LARGE SCALE GENOMIC DNA]</scope>
</reference>
<evidence type="ECO:0000313" key="3">
    <source>
        <dbReference type="Proteomes" id="UP000410492"/>
    </source>
</evidence>
<dbReference type="PANTHER" id="PTHR21610:SF9">
    <property type="entry name" value="VON WILLEBRAND FACTOR A DOMAIN-CONTAINING PROTEIN 8"/>
    <property type="match status" value="1"/>
</dbReference>
<dbReference type="AlphaFoldDB" id="A0A653D6U2"/>
<accession>A0A653D6U2</accession>
<dbReference type="GO" id="GO:0005737">
    <property type="term" value="C:cytoplasm"/>
    <property type="evidence" value="ECO:0007669"/>
    <property type="project" value="TreeGrafter"/>
</dbReference>
<name>A0A653D6U2_CALMS</name>
<dbReference type="EMBL" id="CAACVG010010452">
    <property type="protein sequence ID" value="VEN55858.1"/>
    <property type="molecule type" value="Genomic_DNA"/>
</dbReference>